<dbReference type="InterPro" id="IPR000843">
    <property type="entry name" value="HTH_LacI"/>
</dbReference>
<dbReference type="SMART" id="SM00354">
    <property type="entry name" value="HTH_LACI"/>
    <property type="match status" value="1"/>
</dbReference>
<sequence length="348" mass="38183">MVKDNKKMQMRRPTSIDIAALAGVSQATVSRALSRPASVSEGVRQRVFDAAAKLNYTVDINARKLRSKKINTIAVLVSEDIDQGDNPINPFFLPLIGQIMNYAGEKGVDVLMSLQKQSSDWGADYGFSRRADGIIFLGYRDFETYLQKIEALRTVGEPWVVFGPVMPETPNVFIGSDNEGGAYTAVAHLLKLGRKRIVFLGEASERHSEFFERYKGFMRAHTEAGVRPDDSLAIDCFISREEGAAAIERLLDDSITFDAVFAVTDLLAIGAIQSLQKRGLNVPKDVSVMGFDDLWACTCINPALSTVRQDTKTAAQVLVDTLAALIDGEPVEMTRIPTQLVIRESCGG</sequence>
<name>F4QJ85_9CAUL</name>
<dbReference type="AlphaFoldDB" id="F4QJ85"/>
<evidence type="ECO:0000256" key="2">
    <source>
        <dbReference type="ARBA" id="ARBA00023125"/>
    </source>
</evidence>
<gene>
    <name evidence="5" type="ORF">ABI_03480</name>
</gene>
<dbReference type="Pfam" id="PF13377">
    <property type="entry name" value="Peripla_BP_3"/>
    <property type="match status" value="1"/>
</dbReference>
<reference evidence="6" key="1">
    <citation type="submission" date="2011-03" db="EMBL/GenBank/DDBJ databases">
        <title>Draft genome sequence of Brevundimonas diminuta.</title>
        <authorList>
            <person name="Brown P.J.B."/>
            <person name="Buechlein A."/>
            <person name="Hemmerich C."/>
            <person name="Brun Y.V."/>
        </authorList>
    </citation>
    <scope>NUCLEOTIDE SEQUENCE [LARGE SCALE GENOMIC DNA]</scope>
    <source>
        <strain evidence="6">C19</strain>
    </source>
</reference>
<feature type="domain" description="HTH lacI-type" evidence="4">
    <location>
        <begin position="13"/>
        <end position="67"/>
    </location>
</feature>
<dbReference type="GO" id="GO:0003700">
    <property type="term" value="F:DNA-binding transcription factor activity"/>
    <property type="evidence" value="ECO:0007669"/>
    <property type="project" value="TreeGrafter"/>
</dbReference>
<dbReference type="InterPro" id="IPR010982">
    <property type="entry name" value="Lambda_DNA-bd_dom_sf"/>
</dbReference>
<dbReference type="PROSITE" id="PS50932">
    <property type="entry name" value="HTH_LACI_2"/>
    <property type="match status" value="1"/>
</dbReference>
<organism evidence="5 6">
    <name type="scientific">Asticcacaulis biprosthecium C19</name>
    <dbReference type="NCBI Taxonomy" id="715226"/>
    <lineage>
        <taxon>Bacteria</taxon>
        <taxon>Pseudomonadati</taxon>
        <taxon>Pseudomonadota</taxon>
        <taxon>Alphaproteobacteria</taxon>
        <taxon>Caulobacterales</taxon>
        <taxon>Caulobacteraceae</taxon>
        <taxon>Asticcacaulis</taxon>
    </lineage>
</organism>
<keyword evidence="1" id="KW-0805">Transcription regulation</keyword>
<dbReference type="GO" id="GO:0000976">
    <property type="term" value="F:transcription cis-regulatory region binding"/>
    <property type="evidence" value="ECO:0007669"/>
    <property type="project" value="TreeGrafter"/>
</dbReference>
<keyword evidence="3" id="KW-0804">Transcription</keyword>
<accession>F4QJ85</accession>
<dbReference type="HOGENOM" id="CLU_037628_6_2_5"/>
<keyword evidence="6" id="KW-1185">Reference proteome</keyword>
<dbReference type="Gene3D" id="3.40.50.2300">
    <property type="match status" value="2"/>
</dbReference>
<dbReference type="InterPro" id="IPR046335">
    <property type="entry name" value="LacI/GalR-like_sensor"/>
</dbReference>
<dbReference type="eggNOG" id="COG1609">
    <property type="taxonomic scope" value="Bacteria"/>
</dbReference>
<protein>
    <submittedName>
        <fullName evidence="5">HTH-type transcriptional regulator degA</fullName>
    </submittedName>
</protein>
<dbReference type="SUPFAM" id="SSF47413">
    <property type="entry name" value="lambda repressor-like DNA-binding domains"/>
    <property type="match status" value="1"/>
</dbReference>
<dbReference type="Pfam" id="PF00356">
    <property type="entry name" value="LacI"/>
    <property type="match status" value="1"/>
</dbReference>
<evidence type="ECO:0000259" key="4">
    <source>
        <dbReference type="PROSITE" id="PS50932"/>
    </source>
</evidence>
<dbReference type="Proteomes" id="UP000006512">
    <property type="component" value="Unassembled WGS sequence"/>
</dbReference>
<dbReference type="PANTHER" id="PTHR30146:SF120">
    <property type="entry name" value="ALANINE RACEMASE"/>
    <property type="match status" value="1"/>
</dbReference>
<dbReference type="STRING" id="715226.ABI_03480"/>
<dbReference type="CDD" id="cd01392">
    <property type="entry name" value="HTH_LacI"/>
    <property type="match status" value="1"/>
</dbReference>
<dbReference type="Gene3D" id="1.10.260.40">
    <property type="entry name" value="lambda repressor-like DNA-binding domains"/>
    <property type="match status" value="1"/>
</dbReference>
<evidence type="ECO:0000313" key="6">
    <source>
        <dbReference type="Proteomes" id="UP000006512"/>
    </source>
</evidence>
<evidence type="ECO:0000313" key="5">
    <source>
        <dbReference type="EMBL" id="EGF91916.1"/>
    </source>
</evidence>
<evidence type="ECO:0000256" key="1">
    <source>
        <dbReference type="ARBA" id="ARBA00023015"/>
    </source>
</evidence>
<dbReference type="SUPFAM" id="SSF53822">
    <property type="entry name" value="Periplasmic binding protein-like I"/>
    <property type="match status" value="1"/>
</dbReference>
<dbReference type="InterPro" id="IPR028082">
    <property type="entry name" value="Peripla_BP_I"/>
</dbReference>
<evidence type="ECO:0000256" key="3">
    <source>
        <dbReference type="ARBA" id="ARBA00023163"/>
    </source>
</evidence>
<keyword evidence="2" id="KW-0238">DNA-binding</keyword>
<dbReference type="EMBL" id="GL883077">
    <property type="protein sequence ID" value="EGF91916.1"/>
    <property type="molecule type" value="Genomic_DNA"/>
</dbReference>
<proteinExistence type="predicted"/>
<dbReference type="PANTHER" id="PTHR30146">
    <property type="entry name" value="LACI-RELATED TRANSCRIPTIONAL REPRESSOR"/>
    <property type="match status" value="1"/>
</dbReference>